<gene>
    <name evidence="2" type="ORF">ACFFX0_03870</name>
</gene>
<feature type="compositionally biased region" description="Basic residues" evidence="1">
    <location>
        <begin position="67"/>
        <end position="87"/>
    </location>
</feature>
<feature type="compositionally biased region" description="Polar residues" evidence="1">
    <location>
        <begin position="45"/>
        <end position="60"/>
    </location>
</feature>
<organism evidence="2 3">
    <name type="scientific">Citricoccus parietis</name>
    <dbReference type="NCBI Taxonomy" id="592307"/>
    <lineage>
        <taxon>Bacteria</taxon>
        <taxon>Bacillati</taxon>
        <taxon>Actinomycetota</taxon>
        <taxon>Actinomycetes</taxon>
        <taxon>Micrococcales</taxon>
        <taxon>Micrococcaceae</taxon>
        <taxon>Citricoccus</taxon>
    </lineage>
</organism>
<keyword evidence="3" id="KW-1185">Reference proteome</keyword>
<evidence type="ECO:0000256" key="1">
    <source>
        <dbReference type="SAM" id="MobiDB-lite"/>
    </source>
</evidence>
<comment type="caution">
    <text evidence="2">The sequence shown here is derived from an EMBL/GenBank/DDBJ whole genome shotgun (WGS) entry which is preliminary data.</text>
</comment>
<evidence type="ECO:0000313" key="3">
    <source>
        <dbReference type="Proteomes" id="UP001589575"/>
    </source>
</evidence>
<name>A0ABV5FUK2_9MICC</name>
<dbReference type="EMBL" id="JBHMFI010000001">
    <property type="protein sequence ID" value="MFB9070368.1"/>
    <property type="molecule type" value="Genomic_DNA"/>
</dbReference>
<proteinExistence type="predicted"/>
<protein>
    <submittedName>
        <fullName evidence="2">Uncharacterized protein</fullName>
    </submittedName>
</protein>
<sequence length="87" mass="9412">MSRRICGTSAGTAGRTVPGTVPGMVALTRRVSFSQRSGHAVEFTGSVQRLSSPVQLTRSSRALGHPRTPRAPRGARHRPRRPGRRGR</sequence>
<dbReference type="Proteomes" id="UP001589575">
    <property type="component" value="Unassembled WGS sequence"/>
</dbReference>
<reference evidence="2 3" key="1">
    <citation type="submission" date="2024-09" db="EMBL/GenBank/DDBJ databases">
        <authorList>
            <person name="Sun Q."/>
            <person name="Mori K."/>
        </authorList>
    </citation>
    <scope>NUCLEOTIDE SEQUENCE [LARGE SCALE GENOMIC DNA]</scope>
    <source>
        <strain evidence="2 3">CCM 7609</strain>
    </source>
</reference>
<accession>A0ABV5FUK2</accession>
<feature type="region of interest" description="Disordered" evidence="1">
    <location>
        <begin position="44"/>
        <end position="87"/>
    </location>
</feature>
<evidence type="ECO:0000313" key="2">
    <source>
        <dbReference type="EMBL" id="MFB9070368.1"/>
    </source>
</evidence>